<dbReference type="PANTHER" id="PTHR10543">
    <property type="entry name" value="BETA-CAROTENE DIOXYGENASE"/>
    <property type="match status" value="1"/>
</dbReference>
<dbReference type="EMBL" id="JAFEMO010000003">
    <property type="protein sequence ID" value="KAH7574260.1"/>
    <property type="molecule type" value="Genomic_DNA"/>
</dbReference>
<evidence type="ECO:0000256" key="3">
    <source>
        <dbReference type="ARBA" id="ARBA00022723"/>
    </source>
</evidence>
<dbReference type="Proteomes" id="UP000827721">
    <property type="component" value="Unassembled WGS sequence"/>
</dbReference>
<comment type="caution">
    <text evidence="6">The sequence shown here is derived from an EMBL/GenBank/DDBJ whole genome shotgun (WGS) entry which is preliminary data.</text>
</comment>
<dbReference type="PANTHER" id="PTHR10543:SF142">
    <property type="entry name" value="OS06G0162550 PROTEIN"/>
    <property type="match status" value="1"/>
</dbReference>
<evidence type="ECO:0000256" key="4">
    <source>
        <dbReference type="ARBA" id="ARBA00022964"/>
    </source>
</evidence>
<dbReference type="InterPro" id="IPR004294">
    <property type="entry name" value="Carotenoid_Oase"/>
</dbReference>
<evidence type="ECO:0000256" key="5">
    <source>
        <dbReference type="ARBA" id="ARBA00023004"/>
    </source>
</evidence>
<reference evidence="6 7" key="1">
    <citation type="submission" date="2021-02" db="EMBL/GenBank/DDBJ databases">
        <title>Plant Genome Project.</title>
        <authorList>
            <person name="Zhang R.-G."/>
        </authorList>
    </citation>
    <scope>NUCLEOTIDE SEQUENCE [LARGE SCALE GENOMIC DNA]</scope>
    <source>
        <tissue evidence="6">Leaves</tissue>
    </source>
</reference>
<keyword evidence="4" id="KW-0223">Dioxygenase</keyword>
<name>A0ABQ8ICB1_9ROSI</name>
<evidence type="ECO:0000313" key="7">
    <source>
        <dbReference type="Proteomes" id="UP000827721"/>
    </source>
</evidence>
<proteinExistence type="inferred from homology"/>
<organism evidence="6 7">
    <name type="scientific">Xanthoceras sorbifolium</name>
    <dbReference type="NCBI Taxonomy" id="99658"/>
    <lineage>
        <taxon>Eukaryota</taxon>
        <taxon>Viridiplantae</taxon>
        <taxon>Streptophyta</taxon>
        <taxon>Embryophyta</taxon>
        <taxon>Tracheophyta</taxon>
        <taxon>Spermatophyta</taxon>
        <taxon>Magnoliopsida</taxon>
        <taxon>eudicotyledons</taxon>
        <taxon>Gunneridae</taxon>
        <taxon>Pentapetalae</taxon>
        <taxon>rosids</taxon>
        <taxon>malvids</taxon>
        <taxon>Sapindales</taxon>
        <taxon>Sapindaceae</taxon>
        <taxon>Xanthoceroideae</taxon>
        <taxon>Xanthoceras</taxon>
    </lineage>
</organism>
<keyword evidence="3" id="KW-0479">Metal-binding</keyword>
<evidence type="ECO:0000256" key="1">
    <source>
        <dbReference type="ARBA" id="ARBA00001954"/>
    </source>
</evidence>
<keyword evidence="5" id="KW-0408">Iron</keyword>
<comment type="cofactor">
    <cofactor evidence="1">
        <name>Fe(2+)</name>
        <dbReference type="ChEBI" id="CHEBI:29033"/>
    </cofactor>
</comment>
<keyword evidence="7" id="KW-1185">Reference proteome</keyword>
<accession>A0ABQ8ICB1</accession>
<comment type="similarity">
    <text evidence="2">Belongs to the carotenoid oxygenase family.</text>
</comment>
<evidence type="ECO:0000313" key="6">
    <source>
        <dbReference type="EMBL" id="KAH7574260.1"/>
    </source>
</evidence>
<evidence type="ECO:0000256" key="2">
    <source>
        <dbReference type="ARBA" id="ARBA00006787"/>
    </source>
</evidence>
<keyword evidence="4" id="KW-0560">Oxidoreductase</keyword>
<protein>
    <submittedName>
        <fullName evidence="6">Uncharacterized protein</fullName>
    </submittedName>
</protein>
<sequence>MASSYLVFQVNCCLQKPSISHHFDPFKTLPSSVKLFLGELQQLAMQIDVSKTIKNTSVKFLDAFVDHVFEFIDQPLLPNQSNFAPVDELRASAVITSIEGEIPDDFPEGVYIRNGSSLNLVTLCFDVNMQLNKIKKLRFGKINKYISNTNVFEHSGKFYSIAENHMPQEINIFTLETLGNWNVTGTWNRPFTSHPKKAPGTGELVIMGVDATRPFVELGVISADGNKLLHKVDLKLNRCSLCHEIGVTQRYNVFLDYPLSIDINRLVLGGPLIKYENEGYAKIGIMPRYGDADSIKWFDVEPNCTFHILNCFEDGDQVVVWGCRALESIIPGPELGVDKFEWFSRKFRHVKSVEENFDARIDDKLLFSCAYEWRLNMQTGEVKERNLTGTEFSMDFPMINGDYTGTKNKYGYTQIVDSNASSASGMLKYGGLAKLYFEEPDMEFLTIETQSEKPIKVEYHRFEDSVFCTGAAFFSKGRGLEEDDGWIITFAHNENTNTSQVSQFFCCTVFFCVIIYNGILQKNFAPVEEIGGLVEVACIEGQIPADFPEGVYFRNGVYVNLPIITKLERSCSFWGPNGYLSNTLIFEHSGKLYAIAENYLPQEVDISTLETRDEWNVNGAWNRPFTSHPKVLCSLLLFPSYSDSTMHFTYFATCFLISYNIIMDSPLTVDAKRLLVGGLLVKYQKEGYARIGPVKPSYQALIGVKTSSSGSQEDLSLQMLPKQILIVPYRTVDFPMINEKYTGLKHKYGYTQVVDSVASSSAGFPKYHGLAKLYLDEPHPEPSQNGGENNHLTEVESHKFAENNFCSGAAFAAKPGGSEWLACLFNEETNVGQVHIIDAKKVDSEAVAKITQPQRVPYGFHGTFVPMPQSSKFIALLG</sequence>
<dbReference type="Pfam" id="PF03055">
    <property type="entry name" value="RPE65"/>
    <property type="match status" value="3"/>
</dbReference>
<gene>
    <name evidence="6" type="ORF">JRO89_XS03G0272600</name>
</gene>